<name>X1D4K4_9ZZZZ</name>
<feature type="non-terminal residue" evidence="1">
    <location>
        <position position="1"/>
    </location>
</feature>
<sequence>PYGHVDEETGVILKSVSGAMDNNILDLLKGEDLGLSIANEIEITAGLLEDHYSDGNAVDFDSEANTTVVNEPNRTAKVVANAPTSTVFKTDLPDDHPDDWYKGLNIIFKSGNLENEKRLITGYVGTSKQVTVSPAFSQAPEVGDDVMIEGSIVGTSSLRMHCSINCVPWMSLDFSGSGLYSHVGLDLSSPREMSYYNRHKSVQTVSNLRPRLKDKLGNIIEFKRGNLWPLPAGVADKGRTDIQKHNKWYKIKVPLGESEDNIIKDSEAANFWYYISGENFDWANIVEIKWII</sequence>
<dbReference type="AlphaFoldDB" id="X1D4K4"/>
<proteinExistence type="predicted"/>
<organism evidence="1">
    <name type="scientific">marine sediment metagenome</name>
    <dbReference type="NCBI Taxonomy" id="412755"/>
    <lineage>
        <taxon>unclassified sequences</taxon>
        <taxon>metagenomes</taxon>
        <taxon>ecological metagenomes</taxon>
    </lineage>
</organism>
<evidence type="ECO:0000313" key="1">
    <source>
        <dbReference type="EMBL" id="GAH03205.1"/>
    </source>
</evidence>
<protein>
    <submittedName>
        <fullName evidence="1">Uncharacterized protein</fullName>
    </submittedName>
</protein>
<feature type="non-terminal residue" evidence="1">
    <location>
        <position position="292"/>
    </location>
</feature>
<dbReference type="EMBL" id="BART01020360">
    <property type="protein sequence ID" value="GAH03205.1"/>
    <property type="molecule type" value="Genomic_DNA"/>
</dbReference>
<reference evidence="1" key="1">
    <citation type="journal article" date="2014" name="Front. Microbiol.">
        <title>High frequency of phylogenetically diverse reductive dehalogenase-homologous genes in deep subseafloor sedimentary metagenomes.</title>
        <authorList>
            <person name="Kawai M."/>
            <person name="Futagami T."/>
            <person name="Toyoda A."/>
            <person name="Takaki Y."/>
            <person name="Nishi S."/>
            <person name="Hori S."/>
            <person name="Arai W."/>
            <person name="Tsubouchi T."/>
            <person name="Morono Y."/>
            <person name="Uchiyama I."/>
            <person name="Ito T."/>
            <person name="Fujiyama A."/>
            <person name="Inagaki F."/>
            <person name="Takami H."/>
        </authorList>
    </citation>
    <scope>NUCLEOTIDE SEQUENCE</scope>
    <source>
        <strain evidence="1">Expedition CK06-06</strain>
    </source>
</reference>
<comment type="caution">
    <text evidence="1">The sequence shown here is derived from an EMBL/GenBank/DDBJ whole genome shotgun (WGS) entry which is preliminary data.</text>
</comment>
<gene>
    <name evidence="1" type="ORF">S01H4_37848</name>
</gene>
<accession>X1D4K4</accession>